<dbReference type="GO" id="GO:0009229">
    <property type="term" value="P:thiamine diphosphate biosynthetic process"/>
    <property type="evidence" value="ECO:0007669"/>
    <property type="project" value="InterPro"/>
</dbReference>
<dbReference type="AlphaFoldDB" id="D5BT11"/>
<dbReference type="InterPro" id="IPR053149">
    <property type="entry name" value="TPK"/>
</dbReference>
<dbReference type="SMART" id="SM00983">
    <property type="entry name" value="TPK_B1_binding"/>
    <property type="match status" value="1"/>
</dbReference>
<accession>D5BT11</accession>
<evidence type="ECO:0000256" key="1">
    <source>
        <dbReference type="ARBA" id="ARBA00022679"/>
    </source>
</evidence>
<dbReference type="HOGENOM" id="CLU_044237_1_1_5"/>
<dbReference type="eggNOG" id="COG1564">
    <property type="taxonomic scope" value="Bacteria"/>
</dbReference>
<dbReference type="InterPro" id="IPR007373">
    <property type="entry name" value="Thiamin_PyroPKinase_B1-bd"/>
</dbReference>
<evidence type="ECO:0000256" key="2">
    <source>
        <dbReference type="ARBA" id="ARBA00022741"/>
    </source>
</evidence>
<dbReference type="GO" id="GO:0016301">
    <property type="term" value="F:kinase activity"/>
    <property type="evidence" value="ECO:0007669"/>
    <property type="project" value="UniProtKB-KW"/>
</dbReference>
<evidence type="ECO:0000259" key="6">
    <source>
        <dbReference type="SMART" id="SM00983"/>
    </source>
</evidence>
<evidence type="ECO:0000313" key="7">
    <source>
        <dbReference type="EMBL" id="ADE39408.1"/>
    </source>
</evidence>
<evidence type="ECO:0000256" key="4">
    <source>
        <dbReference type="ARBA" id="ARBA00022840"/>
    </source>
</evidence>
<dbReference type="STRING" id="488538.SAR116_1165"/>
<reference evidence="7 8" key="1">
    <citation type="journal article" date="2010" name="J. Bacteriol.">
        <title>Complete genome sequence of "Candidatus Puniceispirillum marinum" IMCC1322, a representative of the SAR116 clade in the Alphaproteobacteria.</title>
        <authorList>
            <person name="Oh H.M."/>
            <person name="Kwon K.K."/>
            <person name="Kang I."/>
            <person name="Kang S.G."/>
            <person name="Lee J.H."/>
            <person name="Kim S.J."/>
            <person name="Cho J.C."/>
        </authorList>
    </citation>
    <scope>NUCLEOTIDE SEQUENCE [LARGE SCALE GENOMIC DNA]</scope>
    <source>
        <strain evidence="7 8">IMCC1322</strain>
    </source>
</reference>
<dbReference type="InterPro" id="IPR006282">
    <property type="entry name" value="Thi_PPkinase"/>
</dbReference>
<dbReference type="GO" id="GO:0006772">
    <property type="term" value="P:thiamine metabolic process"/>
    <property type="evidence" value="ECO:0007669"/>
    <property type="project" value="UniProtKB-UniRule"/>
</dbReference>
<dbReference type="Proteomes" id="UP000007460">
    <property type="component" value="Chromosome"/>
</dbReference>
<dbReference type="Pfam" id="PF04265">
    <property type="entry name" value="TPK_B1_binding"/>
    <property type="match status" value="1"/>
</dbReference>
<proteinExistence type="predicted"/>
<dbReference type="PANTHER" id="PTHR41299:SF1">
    <property type="entry name" value="THIAMINE PYROPHOSPHOKINASE"/>
    <property type="match status" value="1"/>
</dbReference>
<dbReference type="EC" id="2.7.6.2" evidence="5"/>
<dbReference type="InterPro" id="IPR036371">
    <property type="entry name" value="TPK_B1-bd_sf"/>
</dbReference>
<keyword evidence="3 7" id="KW-0418">Kinase</keyword>
<evidence type="ECO:0000256" key="3">
    <source>
        <dbReference type="ARBA" id="ARBA00022777"/>
    </source>
</evidence>
<dbReference type="CDD" id="cd07995">
    <property type="entry name" value="TPK"/>
    <property type="match status" value="1"/>
</dbReference>
<dbReference type="InterPro" id="IPR007371">
    <property type="entry name" value="TPK_catalytic"/>
</dbReference>
<dbReference type="NCBIfam" id="TIGR01378">
    <property type="entry name" value="thi_PPkinase"/>
    <property type="match status" value="1"/>
</dbReference>
<gene>
    <name evidence="7" type="ordered locus">SAR116_1165</name>
</gene>
<dbReference type="GO" id="GO:0030975">
    <property type="term" value="F:thiamine binding"/>
    <property type="evidence" value="ECO:0007669"/>
    <property type="project" value="InterPro"/>
</dbReference>
<organism evidence="7 8">
    <name type="scientific">Puniceispirillum marinum (strain IMCC1322)</name>
    <dbReference type="NCBI Taxonomy" id="488538"/>
    <lineage>
        <taxon>Bacteria</taxon>
        <taxon>Pseudomonadati</taxon>
        <taxon>Pseudomonadota</taxon>
        <taxon>Alphaproteobacteria</taxon>
        <taxon>Candidatus Puniceispirillales</taxon>
        <taxon>Candidatus Puniceispirillaceae</taxon>
        <taxon>Candidatus Puniceispirillum</taxon>
    </lineage>
</organism>
<dbReference type="Pfam" id="PF04263">
    <property type="entry name" value="TPK_catalytic"/>
    <property type="match status" value="1"/>
</dbReference>
<dbReference type="KEGG" id="apb:SAR116_1165"/>
<dbReference type="SUPFAM" id="SSF63862">
    <property type="entry name" value="Thiamin pyrophosphokinase, substrate-binding domain"/>
    <property type="match status" value="1"/>
</dbReference>
<sequence length="223" mass="23278">MTESHTALTFDSPVVLVGGAPDPVGLSAMLSEWPTIAADSGIHAALKAGRKPLSIIGDMDSVDDLASLPADIRQIKLFGQDDTDFEKCLNLIVAPLIVGIGFIGSRFDHSLGAIHALAATSNQSDLLLVGADDIILRVRGDIALRLPVGIRVSIIPLAKQSFVASSGLAWPLDGLHMEFGQAIGISNRVLDEDITITAGAGDGYAVIAPFDCLKSILGQLTNS</sequence>
<dbReference type="GO" id="GO:0004788">
    <property type="term" value="F:thiamine diphosphokinase activity"/>
    <property type="evidence" value="ECO:0007669"/>
    <property type="project" value="UniProtKB-UniRule"/>
</dbReference>
<evidence type="ECO:0000256" key="5">
    <source>
        <dbReference type="NCBIfam" id="TIGR01378"/>
    </source>
</evidence>
<keyword evidence="8" id="KW-1185">Reference proteome</keyword>
<keyword evidence="1 7" id="KW-0808">Transferase</keyword>
<protein>
    <recommendedName>
        <fullName evidence="5">Thiamine diphosphokinase</fullName>
        <ecNumber evidence="5">2.7.6.2</ecNumber>
    </recommendedName>
</protein>
<dbReference type="GO" id="GO:0005524">
    <property type="term" value="F:ATP binding"/>
    <property type="evidence" value="ECO:0007669"/>
    <property type="project" value="UniProtKB-KW"/>
</dbReference>
<dbReference type="Gene3D" id="3.40.50.10240">
    <property type="entry name" value="Thiamin pyrophosphokinase, catalytic domain"/>
    <property type="match status" value="1"/>
</dbReference>
<dbReference type="SUPFAM" id="SSF63999">
    <property type="entry name" value="Thiamin pyrophosphokinase, catalytic domain"/>
    <property type="match status" value="1"/>
</dbReference>
<name>D5BT11_PUNMI</name>
<keyword evidence="4" id="KW-0067">ATP-binding</keyword>
<keyword evidence="2" id="KW-0547">Nucleotide-binding</keyword>
<dbReference type="EMBL" id="CP001751">
    <property type="protein sequence ID" value="ADE39408.1"/>
    <property type="molecule type" value="Genomic_DNA"/>
</dbReference>
<dbReference type="InterPro" id="IPR036759">
    <property type="entry name" value="TPK_catalytic_sf"/>
</dbReference>
<dbReference type="RefSeq" id="WP_013046037.1">
    <property type="nucleotide sequence ID" value="NC_014010.1"/>
</dbReference>
<dbReference type="PANTHER" id="PTHR41299">
    <property type="entry name" value="THIAMINE PYROPHOSPHOKINASE"/>
    <property type="match status" value="1"/>
</dbReference>
<evidence type="ECO:0000313" key="8">
    <source>
        <dbReference type="Proteomes" id="UP000007460"/>
    </source>
</evidence>
<feature type="domain" description="Thiamin pyrophosphokinase thiamin-binding" evidence="6">
    <location>
        <begin position="140"/>
        <end position="200"/>
    </location>
</feature>